<gene>
    <name evidence="3" type="ORF">GIB67_031716</name>
</gene>
<sequence length="506" mass="57712">IGCGSGSFQNDGVLSNNDGGGGSGNTSETKFGFQRNEFRQNPLVGTVQIYDQYVFLCYKNPQVWPPHVEAAEFDRFLRLLSVALLVRKAQMKKQVCYFDFRLIGPVLDELDRCFEGLVKSVRAQPINLPGTAYYHALQAELEKKKGNGSEDGDDLLDGLMRIKDEHGETLCDDEVVEETIRMANIAAFTFRLVSQDIEYKGNNLARLQLAIYLHHLAMRFKRLTHFDVNTFVEEVFIKDSEWLLGTPRALRDSYIFVCSHGSRDHRDNLYEAIGDLKLDYMVMGKNKFKAWLQSCGSVPPLKYCWQSSHPSLRSLIDTYAKRGGHFFNIEVTNEDGAQIQAKMLNKATQKVKQSEKLYASEVKIRKEMEKALARETHELNSMTSKLEEVRELSTVEGQKRELEIQIFDSKDMEKELEVKLVSFVELMKTMKEEQGRLELARDETVTQATKLRISRVKATSSQAPQFLSDFSLLEIEETTHNFDQSLIIGGENGSVYRGFLRSQGRS</sequence>
<evidence type="ECO:0000256" key="1">
    <source>
        <dbReference type="SAM" id="Coils"/>
    </source>
</evidence>
<dbReference type="GO" id="GO:0020037">
    <property type="term" value="F:heme binding"/>
    <property type="evidence" value="ECO:0007669"/>
    <property type="project" value="InterPro"/>
</dbReference>
<feature type="non-terminal residue" evidence="3">
    <location>
        <position position="1"/>
    </location>
</feature>
<evidence type="ECO:0000256" key="2">
    <source>
        <dbReference type="SAM" id="MobiDB-lite"/>
    </source>
</evidence>
<feature type="coiled-coil region" evidence="1">
    <location>
        <begin position="365"/>
        <end position="392"/>
    </location>
</feature>
<dbReference type="PANTHER" id="PTHR31902:SF14">
    <property type="entry name" value="ACTIN PATCHES DISTAL PROTEIN 1"/>
    <property type="match status" value="1"/>
</dbReference>
<dbReference type="InterPro" id="IPR036396">
    <property type="entry name" value="Cyt_P450_sf"/>
</dbReference>
<feature type="region of interest" description="Disordered" evidence="2">
    <location>
        <begin position="1"/>
        <end position="26"/>
    </location>
</feature>
<evidence type="ECO:0000313" key="4">
    <source>
        <dbReference type="Proteomes" id="UP000541444"/>
    </source>
</evidence>
<reference evidence="3 4" key="1">
    <citation type="journal article" date="2020" name="IScience">
        <title>Genome Sequencing of the Endangered Kingdonia uniflora (Circaeasteraceae, Ranunculales) Reveals Potential Mechanisms of Evolutionary Specialization.</title>
        <authorList>
            <person name="Sun Y."/>
            <person name="Deng T."/>
            <person name="Zhang A."/>
            <person name="Moore M.J."/>
            <person name="Landis J.B."/>
            <person name="Lin N."/>
            <person name="Zhang H."/>
            <person name="Zhang X."/>
            <person name="Huang J."/>
            <person name="Zhang X."/>
            <person name="Sun H."/>
            <person name="Wang H."/>
        </authorList>
    </citation>
    <scope>NUCLEOTIDE SEQUENCE [LARGE SCALE GENOMIC DNA]</scope>
    <source>
        <strain evidence="3">TB1705</strain>
        <tissue evidence="3">Leaf</tissue>
    </source>
</reference>
<dbReference type="EMBL" id="JACGCM010000724">
    <property type="protein sequence ID" value="KAF6167515.1"/>
    <property type="molecule type" value="Genomic_DNA"/>
</dbReference>
<dbReference type="GO" id="GO:0016705">
    <property type="term" value="F:oxidoreductase activity, acting on paired donors, with incorporation or reduction of molecular oxygen"/>
    <property type="evidence" value="ECO:0007669"/>
    <property type="project" value="InterPro"/>
</dbReference>
<evidence type="ECO:0000313" key="3">
    <source>
        <dbReference type="EMBL" id="KAF6167515.1"/>
    </source>
</evidence>
<dbReference type="PANTHER" id="PTHR31902">
    <property type="entry name" value="ACTIN PATCHES DISTAL PROTEIN 1"/>
    <property type="match status" value="1"/>
</dbReference>
<dbReference type="AlphaFoldDB" id="A0A7J7NJZ4"/>
<comment type="caution">
    <text evidence="3">The sequence shown here is derived from an EMBL/GenBank/DDBJ whole genome shotgun (WGS) entry which is preliminary data.</text>
</comment>
<dbReference type="SUPFAM" id="SSF48264">
    <property type="entry name" value="Cytochrome P450"/>
    <property type="match status" value="1"/>
</dbReference>
<keyword evidence="4" id="KW-1185">Reference proteome</keyword>
<organism evidence="3 4">
    <name type="scientific">Kingdonia uniflora</name>
    <dbReference type="NCBI Taxonomy" id="39325"/>
    <lineage>
        <taxon>Eukaryota</taxon>
        <taxon>Viridiplantae</taxon>
        <taxon>Streptophyta</taxon>
        <taxon>Embryophyta</taxon>
        <taxon>Tracheophyta</taxon>
        <taxon>Spermatophyta</taxon>
        <taxon>Magnoliopsida</taxon>
        <taxon>Ranunculales</taxon>
        <taxon>Circaeasteraceae</taxon>
        <taxon>Kingdonia</taxon>
    </lineage>
</organism>
<dbReference type="Proteomes" id="UP000541444">
    <property type="component" value="Unassembled WGS sequence"/>
</dbReference>
<dbReference type="GO" id="GO:0004497">
    <property type="term" value="F:monooxygenase activity"/>
    <property type="evidence" value="ECO:0007669"/>
    <property type="project" value="InterPro"/>
</dbReference>
<protein>
    <submittedName>
        <fullName evidence="3">Uncharacterized protein</fullName>
    </submittedName>
</protein>
<keyword evidence="1" id="KW-0175">Coiled coil</keyword>
<dbReference type="InterPro" id="IPR009737">
    <property type="entry name" value="Aim32/Apd1-like"/>
</dbReference>
<proteinExistence type="predicted"/>
<accession>A0A7J7NJZ4</accession>
<dbReference type="OrthoDB" id="10253744at2759"/>
<name>A0A7J7NJZ4_9MAGN</name>
<dbReference type="GO" id="GO:0005506">
    <property type="term" value="F:iron ion binding"/>
    <property type="evidence" value="ECO:0007669"/>
    <property type="project" value="InterPro"/>
</dbReference>